<evidence type="ECO:0000313" key="4">
    <source>
        <dbReference type="Proteomes" id="UP001209570"/>
    </source>
</evidence>
<dbReference type="EMBL" id="JAKCXM010000213">
    <property type="protein sequence ID" value="KAJ0398517.1"/>
    <property type="molecule type" value="Genomic_DNA"/>
</dbReference>
<gene>
    <name evidence="3" type="ORF">P43SY_004096</name>
</gene>
<feature type="compositionally biased region" description="Polar residues" evidence="2">
    <location>
        <begin position="206"/>
        <end position="216"/>
    </location>
</feature>
<dbReference type="Proteomes" id="UP001209570">
    <property type="component" value="Unassembled WGS sequence"/>
</dbReference>
<organism evidence="3 4">
    <name type="scientific">Pythium insidiosum</name>
    <name type="common">Pythiosis disease agent</name>
    <dbReference type="NCBI Taxonomy" id="114742"/>
    <lineage>
        <taxon>Eukaryota</taxon>
        <taxon>Sar</taxon>
        <taxon>Stramenopiles</taxon>
        <taxon>Oomycota</taxon>
        <taxon>Peronosporomycetes</taxon>
        <taxon>Pythiales</taxon>
        <taxon>Pythiaceae</taxon>
        <taxon>Pythium</taxon>
    </lineage>
</organism>
<evidence type="ECO:0000313" key="3">
    <source>
        <dbReference type="EMBL" id="KAJ0398517.1"/>
    </source>
</evidence>
<feature type="compositionally biased region" description="Low complexity" evidence="2">
    <location>
        <begin position="193"/>
        <end position="205"/>
    </location>
</feature>
<keyword evidence="1" id="KW-0175">Coiled coil</keyword>
<comment type="caution">
    <text evidence="3">The sequence shown here is derived from an EMBL/GenBank/DDBJ whole genome shotgun (WGS) entry which is preliminary data.</text>
</comment>
<sequence length="264" mass="29502">MASTEDLSTLDAIREENQRLMDEIQKLVMHNTKRQRELLSLNAERDEIIAQGHEQVRELTEELKQLDSEYASVKMECDRLISAITQTGNGDIRQALDLTRDYDAIEEEDTHSDHSTISSGSTASSSSSTLSSSGGPTGRPPMVRGQPKKMSIDIDLERMELDPSPVEPATVSKPYKKIQSMPVLPAEQLLGVSPRTPTTRATSRSDQNSFRLSQLPPQHKQQHSKSSPMLAYKAHSVLKTTQAHLNNFRRHSGSQRRMRDAVVS</sequence>
<proteinExistence type="predicted"/>
<evidence type="ECO:0000256" key="2">
    <source>
        <dbReference type="SAM" id="MobiDB-lite"/>
    </source>
</evidence>
<accession>A0AAD5Q7H8</accession>
<feature type="region of interest" description="Disordered" evidence="2">
    <location>
        <begin position="191"/>
        <end position="230"/>
    </location>
</feature>
<name>A0AAD5Q7H8_PYTIN</name>
<feature type="region of interest" description="Disordered" evidence="2">
    <location>
        <begin position="108"/>
        <end position="147"/>
    </location>
</feature>
<reference evidence="3" key="1">
    <citation type="submission" date="2021-12" db="EMBL/GenBank/DDBJ databases">
        <title>Prjna785345.</title>
        <authorList>
            <person name="Rujirawat T."/>
            <person name="Krajaejun T."/>
        </authorList>
    </citation>
    <scope>NUCLEOTIDE SEQUENCE</scope>
    <source>
        <strain evidence="3">Pi057C3</strain>
    </source>
</reference>
<evidence type="ECO:0000256" key="1">
    <source>
        <dbReference type="SAM" id="Coils"/>
    </source>
</evidence>
<feature type="coiled-coil region" evidence="1">
    <location>
        <begin position="10"/>
        <end position="76"/>
    </location>
</feature>
<protein>
    <submittedName>
        <fullName evidence="3">Uncharacterized protein</fullName>
    </submittedName>
</protein>
<feature type="compositionally biased region" description="Low complexity" evidence="2">
    <location>
        <begin position="115"/>
        <end position="134"/>
    </location>
</feature>
<keyword evidence="4" id="KW-1185">Reference proteome</keyword>
<dbReference type="AlphaFoldDB" id="A0AAD5Q7H8"/>